<name>A7RR69_NEMVE</name>
<dbReference type="HOGENOM" id="CLU_012294_0_0_1"/>
<feature type="coiled-coil region" evidence="1">
    <location>
        <begin position="102"/>
        <end position="210"/>
    </location>
</feature>
<dbReference type="AlphaFoldDB" id="A7RR69"/>
<evidence type="ECO:0000313" key="4">
    <source>
        <dbReference type="Proteomes" id="UP000001593"/>
    </source>
</evidence>
<dbReference type="eggNOG" id="ENOG502QQP2">
    <property type="taxonomic scope" value="Eukaryota"/>
</dbReference>
<dbReference type="InParanoid" id="A7RR69"/>
<gene>
    <name evidence="3" type="ORF">NEMVEDRAFT_v1g240097</name>
</gene>
<evidence type="ECO:0000256" key="1">
    <source>
        <dbReference type="SAM" id="Coils"/>
    </source>
</evidence>
<feature type="compositionally biased region" description="Polar residues" evidence="2">
    <location>
        <begin position="282"/>
        <end position="296"/>
    </location>
</feature>
<dbReference type="PhylomeDB" id="A7RR69"/>
<dbReference type="OrthoDB" id="2142729at2759"/>
<proteinExistence type="predicted"/>
<feature type="compositionally biased region" description="Basic and acidic residues" evidence="2">
    <location>
        <begin position="343"/>
        <end position="375"/>
    </location>
</feature>
<dbReference type="Proteomes" id="UP000001593">
    <property type="component" value="Unassembled WGS sequence"/>
</dbReference>
<feature type="coiled-coil region" evidence="1">
    <location>
        <begin position="243"/>
        <end position="270"/>
    </location>
</feature>
<feature type="region of interest" description="Disordered" evidence="2">
    <location>
        <begin position="343"/>
        <end position="381"/>
    </location>
</feature>
<dbReference type="OMA" id="MSYQSFS"/>
<evidence type="ECO:0000313" key="3">
    <source>
        <dbReference type="EMBL" id="EDO46114.1"/>
    </source>
</evidence>
<reference evidence="3 4" key="1">
    <citation type="journal article" date="2007" name="Science">
        <title>Sea anemone genome reveals ancestral eumetazoan gene repertoire and genomic organization.</title>
        <authorList>
            <person name="Putnam N.H."/>
            <person name="Srivastava M."/>
            <person name="Hellsten U."/>
            <person name="Dirks B."/>
            <person name="Chapman J."/>
            <person name="Salamov A."/>
            <person name="Terry A."/>
            <person name="Shapiro H."/>
            <person name="Lindquist E."/>
            <person name="Kapitonov V.V."/>
            <person name="Jurka J."/>
            <person name="Genikhovich G."/>
            <person name="Grigoriev I.V."/>
            <person name="Lucas S.M."/>
            <person name="Steele R.E."/>
            <person name="Finnerty J.R."/>
            <person name="Technau U."/>
            <person name="Martindale M.Q."/>
            <person name="Rokhsar D.S."/>
        </authorList>
    </citation>
    <scope>NUCLEOTIDE SEQUENCE [LARGE SCALE GENOMIC DNA]</scope>
    <source>
        <strain evidence="4">CH2 X CH6</strain>
    </source>
</reference>
<organism evidence="3 4">
    <name type="scientific">Nematostella vectensis</name>
    <name type="common">Starlet sea anemone</name>
    <dbReference type="NCBI Taxonomy" id="45351"/>
    <lineage>
        <taxon>Eukaryota</taxon>
        <taxon>Metazoa</taxon>
        <taxon>Cnidaria</taxon>
        <taxon>Anthozoa</taxon>
        <taxon>Hexacorallia</taxon>
        <taxon>Actiniaria</taxon>
        <taxon>Edwardsiidae</taxon>
        <taxon>Nematostella</taxon>
    </lineage>
</organism>
<keyword evidence="1" id="KW-0175">Coiled coil</keyword>
<dbReference type="STRING" id="45351.A7RR69"/>
<accession>A7RR69</accession>
<sequence length="852" mass="99392">MDHERRVLSSRSPSTKYEVLLLEDVANRKKGPCDERMPICFNVLDEILPQLGVYRKIMSMLRDELYEAVHSQEYTTIPPKKGRNRTPILQRIPYFVLVNRVYEERDKRADDLQEDIERLRKNMESTQVELNAAKEQVSQLTQKVRENEDEIFNLKMELQNSDLEMNKIRLDLEQEQRSHALTKERYEKRITNLKDQLEKCEKMVKFLRRYKDGYDDLEEAFNDSTVFVKRPHKPVKLTKRAQMVQEIASAKQLEQQLLEMENVIIEEYDTFLEENKVKPDNNNELEPGQSQTNFTQKWDDESEEMKRYLKAQQDMENRYKKSIADIKKELQLIEVHKSALEDQLSHQDAEHEMRDEMPKRRTSFLDKRPEAAAKSDDDDDDDIDFVKIMSTPGQADPFIPHERILSKYAAMMYYSCNHGKNFHEFKDAKFCPSCGESTLLCPHKVVDEKIISLPHNSTHIKILRPAVHILQGDKRPISAPGTPDSMRLMSASGSATPSYGDEHVVRAQQRLTTSYKRLWDDLAARTDVRRLLPRPISKERVLSIITQFYSTLIWQDDYAMEEEHVVSILETMHTFFQDRYIVPNVAYLAMHDFISGVVKYAQECRSIELFAQAMCGSLDPVVIRYVLLINYVIELVDWAAVEDIRTFAQCVYPFMHEEDLEQFTMGYTSFSENKISNQLVSEYLLYIILKYREPRFQDMEVKLLSHPGHRPGFMTDIEFTEAIDNICPLASERMRRRLFAESVEHIQDSEDSVNVMRLSQITGYLALMQITNIIRDSVADKVVQARAKQSDEKSPSLSSTMTKQQLLRVAEATMKPPNTKLLTIESARTIAAVNSKRTTARHIKHIEGYQYD</sequence>
<evidence type="ECO:0000256" key="2">
    <source>
        <dbReference type="SAM" id="MobiDB-lite"/>
    </source>
</evidence>
<protein>
    <submittedName>
        <fullName evidence="3">Uncharacterized protein</fullName>
    </submittedName>
</protein>
<keyword evidence="4" id="KW-1185">Reference proteome</keyword>
<dbReference type="KEGG" id="nve:5518157"/>
<feature type="region of interest" description="Disordered" evidence="2">
    <location>
        <begin position="278"/>
        <end position="297"/>
    </location>
</feature>
<dbReference type="EMBL" id="DS469530">
    <property type="protein sequence ID" value="EDO46114.1"/>
    <property type="molecule type" value="Genomic_DNA"/>
</dbReference>